<keyword evidence="2" id="KW-0732">Signal</keyword>
<reference evidence="3" key="2">
    <citation type="submission" date="2020-09" db="EMBL/GenBank/DDBJ databases">
        <authorList>
            <person name="Sun Q."/>
            <person name="Zhou Y."/>
        </authorList>
    </citation>
    <scope>NUCLEOTIDE SEQUENCE</scope>
    <source>
        <strain evidence="3">CGMCC 1.16067</strain>
    </source>
</reference>
<dbReference type="EMBL" id="BMKQ01000001">
    <property type="protein sequence ID" value="GGF42590.1"/>
    <property type="molecule type" value="Genomic_DNA"/>
</dbReference>
<dbReference type="Proteomes" id="UP000649179">
    <property type="component" value="Unassembled WGS sequence"/>
</dbReference>
<dbReference type="SUPFAM" id="SSF49313">
    <property type="entry name" value="Cadherin-like"/>
    <property type="match status" value="1"/>
</dbReference>
<dbReference type="GO" id="GO:0005509">
    <property type="term" value="F:calcium ion binding"/>
    <property type="evidence" value="ECO:0007669"/>
    <property type="project" value="InterPro"/>
</dbReference>
<evidence type="ECO:0000313" key="3">
    <source>
        <dbReference type="EMBL" id="GGF42590.1"/>
    </source>
</evidence>
<dbReference type="InterPro" id="IPR015919">
    <property type="entry name" value="Cadherin-like_sf"/>
</dbReference>
<dbReference type="InterPro" id="IPR051553">
    <property type="entry name" value="Ran_GTPase-activating"/>
</dbReference>
<dbReference type="RefSeq" id="WP_188779262.1">
    <property type="nucleotide sequence ID" value="NZ_BMKQ01000001.1"/>
</dbReference>
<dbReference type="AlphaFoldDB" id="A0A917BJ60"/>
<feature type="compositionally biased region" description="Polar residues" evidence="1">
    <location>
        <begin position="431"/>
        <end position="442"/>
    </location>
</feature>
<sequence length="1224" mass="124451">MLKRLVGLVGALLVAFSLVWSAGPALAGPAAGAAARTPAATPAADDAAPVLVPVSPARLLDTRTTGGMVKTGGTVKVQAAGQGGLPSSGVAAVVVNLTVTAPTAPGYLTAYPTGAQRPEASTVNYAKAQTVANQAIVKVDATGSFTLYASAATHALVDITGYVPTGAAYTPLNPTRILDTRTGTGAPKKIVAKDGVVRLKVTDTAGVPATGAGAVVLNLTDTASTGPGFVTAYPEGVTRPNASTLNYAKAQTAAGMTIAKVGDDGYVDLYTSASSHVIADVAGWFPTTTDTPGYTPLTPTRALDTRTRSAGQLKAGTTLDLQIAGTNGVPATGAPGAPSAVEITVTATGPEAAGFVTTYPTGVTRPTVSTVNFAKAQTIANSATTGLGTDGKITLYTPANTDVIIDVVGYFSGTAGSPSGAYPTIATITSGDSTVGTPSLNADGSKVLYADDGDNSTDDEPSAQRRAEEGSDDQAQHQQEIRAEHALRAADDEEVGGPRLRLYDATSGATTTVLDSSDLPENGFLDTSGYQLSADARYVFYTFDDVTFDDEGYVSAESRVLARMDRSTGQSTTITRFDFDSDNYFDENFAATPDGRYVAYDEPSGEDLDNAHGEAVTRVMVKDVSASTAAVQVSPPGTSATVSSIAADGSAVAYGDYAEGDADVYSGGRAEVWTRSNGARTAIPGASKYSSAQLSADGSSAVFQNQTADDDVYDLSVWKRATGSSAKLTTEDSLEEYGGQQSADGRYVVHDVDHYDSDGEGDTYPVGVRLWDTQTSRLITVAGAESYTPDQDDSAMPYGGVISRDGSHVAFITGDGQIALWGPNPRDPAAGRALELVGADLPAGLVGKAYSASLAARGGKAPYTWSASGLPGGLTINPSTGTISGTPTAQASAKVTVTVTDSRGTRTNGRQSLRVYTAVGKVADVTGAGYTCAKLQTAGVTCWGGEPGDALAQRAPVRVTGLPAQRTVTQVVSGSYTGCALLSDKTVWCWDAQDNTAEPRTVFGSDVTDLADADNLCVVMTGGTVECQGYDDEGDEVAAPLDFGGTVSSIEGGGGYLCGLLSTGAVQCTYSYYGDAPTTVRNVTASSISAGGDGGCALLTTGTVRCWDASTEGTNRAITGLGASTPTQISTDGAHGCALKSDKSVSCWGDNSVGQLGDGTDDDRVSRNAAAAVPGLSGVVSVMAGDGRSCTALSGGSSRCWGAAYTGDGTRQDRFSPTAVLGVG</sequence>
<dbReference type="PANTHER" id="PTHR45982">
    <property type="entry name" value="REGULATOR OF CHROMOSOME CONDENSATION"/>
    <property type="match status" value="1"/>
</dbReference>
<feature type="compositionally biased region" description="Acidic residues" evidence="1">
    <location>
        <begin position="451"/>
        <end position="461"/>
    </location>
</feature>
<dbReference type="SUPFAM" id="SSF82171">
    <property type="entry name" value="DPP6 N-terminal domain-like"/>
    <property type="match status" value="1"/>
</dbReference>
<dbReference type="Gene3D" id="2.130.10.30">
    <property type="entry name" value="Regulator of chromosome condensation 1/beta-lactamase-inhibitor protein II"/>
    <property type="match status" value="2"/>
</dbReference>
<proteinExistence type="predicted"/>
<dbReference type="GO" id="GO:0005085">
    <property type="term" value="F:guanyl-nucleotide exchange factor activity"/>
    <property type="evidence" value="ECO:0007669"/>
    <property type="project" value="TreeGrafter"/>
</dbReference>
<dbReference type="InterPro" id="IPR013783">
    <property type="entry name" value="Ig-like_fold"/>
</dbReference>
<dbReference type="Gene3D" id="2.60.40.10">
    <property type="entry name" value="Immunoglobulins"/>
    <property type="match status" value="1"/>
</dbReference>
<feature type="region of interest" description="Disordered" evidence="1">
    <location>
        <begin position="431"/>
        <end position="478"/>
    </location>
</feature>
<dbReference type="GO" id="GO:0005975">
    <property type="term" value="P:carbohydrate metabolic process"/>
    <property type="evidence" value="ECO:0007669"/>
    <property type="project" value="UniProtKB-ARBA"/>
</dbReference>
<dbReference type="PANTHER" id="PTHR45982:SF1">
    <property type="entry name" value="REGULATOR OF CHROMOSOME CONDENSATION"/>
    <property type="match status" value="1"/>
</dbReference>
<evidence type="ECO:0000256" key="1">
    <source>
        <dbReference type="SAM" id="MobiDB-lite"/>
    </source>
</evidence>
<gene>
    <name evidence="3" type="ORF">GCM10011519_15550</name>
</gene>
<dbReference type="GO" id="GO:0005737">
    <property type="term" value="C:cytoplasm"/>
    <property type="evidence" value="ECO:0007669"/>
    <property type="project" value="TreeGrafter"/>
</dbReference>
<accession>A0A917BJ60</accession>
<evidence type="ECO:0000313" key="4">
    <source>
        <dbReference type="Proteomes" id="UP000649179"/>
    </source>
</evidence>
<keyword evidence="4" id="KW-1185">Reference proteome</keyword>
<evidence type="ECO:0000256" key="2">
    <source>
        <dbReference type="SAM" id="SignalP"/>
    </source>
</evidence>
<organism evidence="3 4">
    <name type="scientific">Marmoricola endophyticus</name>
    <dbReference type="NCBI Taxonomy" id="2040280"/>
    <lineage>
        <taxon>Bacteria</taxon>
        <taxon>Bacillati</taxon>
        <taxon>Actinomycetota</taxon>
        <taxon>Actinomycetes</taxon>
        <taxon>Propionibacteriales</taxon>
        <taxon>Nocardioidaceae</taxon>
        <taxon>Marmoricola</taxon>
    </lineage>
</organism>
<name>A0A917BJ60_9ACTN</name>
<comment type="caution">
    <text evidence="3">The sequence shown here is derived from an EMBL/GenBank/DDBJ whole genome shotgun (WGS) entry which is preliminary data.</text>
</comment>
<feature type="chain" id="PRO_5037295045" evidence="2">
    <location>
        <begin position="28"/>
        <end position="1224"/>
    </location>
</feature>
<dbReference type="InterPro" id="IPR009091">
    <property type="entry name" value="RCC1/BLIP-II"/>
</dbReference>
<feature type="signal peptide" evidence="2">
    <location>
        <begin position="1"/>
        <end position="27"/>
    </location>
</feature>
<reference evidence="3" key="1">
    <citation type="journal article" date="2014" name="Int. J. Syst. Evol. Microbiol.">
        <title>Complete genome sequence of Corynebacterium casei LMG S-19264T (=DSM 44701T), isolated from a smear-ripened cheese.</title>
        <authorList>
            <consortium name="US DOE Joint Genome Institute (JGI-PGF)"/>
            <person name="Walter F."/>
            <person name="Albersmeier A."/>
            <person name="Kalinowski J."/>
            <person name="Ruckert C."/>
        </authorList>
    </citation>
    <scope>NUCLEOTIDE SEQUENCE</scope>
    <source>
        <strain evidence="3">CGMCC 1.16067</strain>
    </source>
</reference>
<dbReference type="GO" id="GO:0016020">
    <property type="term" value="C:membrane"/>
    <property type="evidence" value="ECO:0007669"/>
    <property type="project" value="InterPro"/>
</dbReference>
<protein>
    <submittedName>
        <fullName evidence="3">Uncharacterized protein</fullName>
    </submittedName>
</protein>
<dbReference type="SUPFAM" id="SSF50985">
    <property type="entry name" value="RCC1/BLIP-II"/>
    <property type="match status" value="1"/>
</dbReference>
<dbReference type="Pfam" id="PF13540">
    <property type="entry name" value="RCC1_2"/>
    <property type="match status" value="2"/>
</dbReference>
<dbReference type="Pfam" id="PF05345">
    <property type="entry name" value="He_PIG"/>
    <property type="match status" value="1"/>
</dbReference>